<dbReference type="Proteomes" id="UP000215244">
    <property type="component" value="Chromosome"/>
</dbReference>
<protein>
    <submittedName>
        <fullName evidence="1">Uncharacterized protein</fullName>
    </submittedName>
</protein>
<dbReference type="Gene3D" id="3.10.450.50">
    <property type="match status" value="1"/>
</dbReference>
<dbReference type="AlphaFoldDB" id="A0A223V362"/>
<dbReference type="Pfam" id="PF14534">
    <property type="entry name" value="DUF4440"/>
    <property type="match status" value="1"/>
</dbReference>
<dbReference type="InterPro" id="IPR027843">
    <property type="entry name" value="DUF4440"/>
</dbReference>
<evidence type="ECO:0000313" key="1">
    <source>
        <dbReference type="EMBL" id="ASV29560.1"/>
    </source>
</evidence>
<accession>A0A223V362</accession>
<keyword evidence="2" id="KW-1185">Reference proteome</keyword>
<organism evidence="1 2">
    <name type="scientific">Maribacter cobaltidurans</name>
    <dbReference type="NCBI Taxonomy" id="1178778"/>
    <lineage>
        <taxon>Bacteria</taxon>
        <taxon>Pseudomonadati</taxon>
        <taxon>Bacteroidota</taxon>
        <taxon>Flavobacteriia</taxon>
        <taxon>Flavobacteriales</taxon>
        <taxon>Flavobacteriaceae</taxon>
        <taxon>Maribacter</taxon>
    </lineage>
</organism>
<proteinExistence type="predicted"/>
<name>A0A223V362_9FLAO</name>
<reference evidence="1 2" key="1">
    <citation type="submission" date="2017-08" db="EMBL/GenBank/DDBJ databases">
        <title>The complete genome sequence of Maribacter sp. B1, isolated from deep-sea sediment.</title>
        <authorList>
            <person name="Wu Y.-H."/>
            <person name="Cheng H."/>
            <person name="Xu X.-W."/>
        </authorList>
    </citation>
    <scope>NUCLEOTIDE SEQUENCE [LARGE SCALE GENOMIC DNA]</scope>
    <source>
        <strain evidence="1 2">B1</strain>
    </source>
</reference>
<dbReference type="KEGG" id="marb:CJ263_04635"/>
<dbReference type="EMBL" id="CP022957">
    <property type="protein sequence ID" value="ASV29560.1"/>
    <property type="molecule type" value="Genomic_DNA"/>
</dbReference>
<dbReference type="SUPFAM" id="SSF54427">
    <property type="entry name" value="NTF2-like"/>
    <property type="match status" value="1"/>
</dbReference>
<gene>
    <name evidence="1" type="ORF">CJ263_04635</name>
</gene>
<dbReference type="InterPro" id="IPR032710">
    <property type="entry name" value="NTF2-like_dom_sf"/>
</dbReference>
<evidence type="ECO:0000313" key="2">
    <source>
        <dbReference type="Proteomes" id="UP000215244"/>
    </source>
</evidence>
<sequence length="172" mass="19336">MITWRLEKINNQYFLKMNNQKSIKLPMLFRPSVILTLVSIFCFSLLSAQSDDKNVAKIEKTVTELYKAMVDKNKAILQDLTMDELTYGHSSGTIENKAEYVDGVLNGAFQFTEITPKDQTISISGKVGVVRHIFEAKGTNNGKPADVRIGCLLIFQKEGGGWKLLARQAYKL</sequence>